<dbReference type="Gene3D" id="3.20.20.80">
    <property type="entry name" value="Glycosidases"/>
    <property type="match status" value="1"/>
</dbReference>
<name>A0A9X2VLT8_9PSEU</name>
<gene>
    <name evidence="3" type="ORF">NZH93_11920</name>
</gene>
<feature type="signal peptide" evidence="1">
    <location>
        <begin position="1"/>
        <end position="26"/>
    </location>
</feature>
<dbReference type="InterPro" id="IPR001223">
    <property type="entry name" value="Glyco_hydro18_cat"/>
</dbReference>
<accession>A0A9X2VLT8</accession>
<dbReference type="RefSeq" id="WP_259623059.1">
    <property type="nucleotide sequence ID" value="NZ_JANYMP010000004.1"/>
</dbReference>
<dbReference type="InterPro" id="IPR017853">
    <property type="entry name" value="GH"/>
</dbReference>
<reference evidence="3" key="1">
    <citation type="submission" date="2022-08" db="EMBL/GenBank/DDBJ databases">
        <authorList>
            <person name="Tistechok S."/>
            <person name="Samborskyy M."/>
            <person name="Roman I."/>
        </authorList>
    </citation>
    <scope>NUCLEOTIDE SEQUENCE</scope>
    <source>
        <strain evidence="3">DSM 103496</strain>
    </source>
</reference>
<comment type="caution">
    <text evidence="3">The sequence shown here is derived from an EMBL/GenBank/DDBJ whole genome shotgun (WGS) entry which is preliminary data.</text>
</comment>
<evidence type="ECO:0000313" key="4">
    <source>
        <dbReference type="Proteomes" id="UP001141259"/>
    </source>
</evidence>
<dbReference type="SUPFAM" id="SSF51445">
    <property type="entry name" value="(Trans)glycosidases"/>
    <property type="match status" value="1"/>
</dbReference>
<dbReference type="PROSITE" id="PS51910">
    <property type="entry name" value="GH18_2"/>
    <property type="match status" value="1"/>
</dbReference>
<feature type="chain" id="PRO_5040802345" evidence="1">
    <location>
        <begin position="27"/>
        <end position="312"/>
    </location>
</feature>
<dbReference type="EMBL" id="JANYMP010000004">
    <property type="protein sequence ID" value="MCS7477563.1"/>
    <property type="molecule type" value="Genomic_DNA"/>
</dbReference>
<keyword evidence="4" id="KW-1185">Reference proteome</keyword>
<dbReference type="CDD" id="cd06543">
    <property type="entry name" value="GH18_PF-ChiA-like"/>
    <property type="match status" value="1"/>
</dbReference>
<evidence type="ECO:0000259" key="2">
    <source>
        <dbReference type="PROSITE" id="PS51910"/>
    </source>
</evidence>
<feature type="domain" description="GH18" evidence="2">
    <location>
        <begin position="31"/>
        <end position="312"/>
    </location>
</feature>
<evidence type="ECO:0000256" key="1">
    <source>
        <dbReference type="SAM" id="SignalP"/>
    </source>
</evidence>
<dbReference type="InterPro" id="IPR052750">
    <property type="entry name" value="GH18_Chitinase"/>
</dbReference>
<evidence type="ECO:0000313" key="3">
    <source>
        <dbReference type="EMBL" id="MCS7477563.1"/>
    </source>
</evidence>
<dbReference type="PANTHER" id="PTHR42976">
    <property type="entry name" value="BIFUNCTIONAL CHITINASE/LYSOZYME-RELATED"/>
    <property type="match status" value="1"/>
</dbReference>
<organism evidence="3 4">
    <name type="scientific">Umezawaea endophytica</name>
    <dbReference type="NCBI Taxonomy" id="1654476"/>
    <lineage>
        <taxon>Bacteria</taxon>
        <taxon>Bacillati</taxon>
        <taxon>Actinomycetota</taxon>
        <taxon>Actinomycetes</taxon>
        <taxon>Pseudonocardiales</taxon>
        <taxon>Pseudonocardiaceae</taxon>
        <taxon>Umezawaea</taxon>
    </lineage>
</organism>
<dbReference type="Proteomes" id="UP001141259">
    <property type="component" value="Unassembled WGS sequence"/>
</dbReference>
<dbReference type="PANTHER" id="PTHR42976:SF1">
    <property type="entry name" value="GH18 DOMAIN-CONTAINING PROTEIN-RELATED"/>
    <property type="match status" value="1"/>
</dbReference>
<proteinExistence type="predicted"/>
<dbReference type="GO" id="GO:0005975">
    <property type="term" value="P:carbohydrate metabolic process"/>
    <property type="evidence" value="ECO:0007669"/>
    <property type="project" value="InterPro"/>
</dbReference>
<sequence>MKIIGRILVAVAVATSTVGLAPVANAAVDPVLSAPYLYQWDSPPNPVSVMNATGVKSFTLAFVLSNGNCNPAWDGNRSLTGADITRVNQIRAAGGDALPSIGGWSGNKLGSTCSSATALAGAYQKVINAGQFKAIDLDIENTDEFQNATVQDRILGAIKIVKQNNPGLRVVITIPTEVSGPETWGQRLIQRSKDLGANVDVWTLMPFDFSSGGDMPGKTKSAVTGLKNRLKTVFGLSDDAAWRKSGLSSMNGHTDNAGEVVSVNDYRAIRDWARTVHLARLSFWALNRDCDNCAGVPQGQYEFTKITANYTG</sequence>
<keyword evidence="1" id="KW-0732">Signal</keyword>
<dbReference type="AlphaFoldDB" id="A0A9X2VLT8"/>
<protein>
    <submittedName>
        <fullName evidence="3">Chitinase</fullName>
    </submittedName>
</protein>